<dbReference type="InterPro" id="IPR020841">
    <property type="entry name" value="PKS_Beta-ketoAc_synthase_dom"/>
</dbReference>
<dbReference type="Proteomes" id="UP000256424">
    <property type="component" value="Unassembled WGS sequence"/>
</dbReference>
<dbReference type="GO" id="GO:0006633">
    <property type="term" value="P:fatty acid biosynthetic process"/>
    <property type="evidence" value="ECO:0007669"/>
    <property type="project" value="InterPro"/>
</dbReference>
<dbReference type="Gene3D" id="3.40.47.10">
    <property type="match status" value="2"/>
</dbReference>
<keyword evidence="6" id="KW-1185">Reference proteome</keyword>
<organism evidence="5 6">
    <name type="scientific">Helicobacter aurati</name>
    <dbReference type="NCBI Taxonomy" id="137778"/>
    <lineage>
        <taxon>Bacteria</taxon>
        <taxon>Pseudomonadati</taxon>
        <taxon>Campylobacterota</taxon>
        <taxon>Epsilonproteobacteria</taxon>
        <taxon>Campylobacterales</taxon>
        <taxon>Helicobacteraceae</taxon>
        <taxon>Helicobacter</taxon>
    </lineage>
</organism>
<evidence type="ECO:0000313" key="5">
    <source>
        <dbReference type="EMBL" id="RDU73633.1"/>
    </source>
</evidence>
<evidence type="ECO:0000256" key="2">
    <source>
        <dbReference type="ARBA" id="ARBA00022679"/>
    </source>
</evidence>
<name>A0A3D8J7Z1_9HELI</name>
<dbReference type="OrthoDB" id="9816204at2"/>
<dbReference type="NCBIfam" id="NF006587">
    <property type="entry name" value="PRK09116.1"/>
    <property type="match status" value="1"/>
</dbReference>
<dbReference type="GO" id="GO:0005829">
    <property type="term" value="C:cytosol"/>
    <property type="evidence" value="ECO:0007669"/>
    <property type="project" value="TreeGrafter"/>
</dbReference>
<dbReference type="EMBL" id="NXLW01000001">
    <property type="protein sequence ID" value="RDU73633.1"/>
    <property type="molecule type" value="Genomic_DNA"/>
</dbReference>
<gene>
    <name evidence="5" type="ORF">CQA66_00080</name>
</gene>
<dbReference type="InterPro" id="IPR018201">
    <property type="entry name" value="Ketoacyl_synth_AS"/>
</dbReference>
<dbReference type="SMART" id="SM00825">
    <property type="entry name" value="PKS_KS"/>
    <property type="match status" value="1"/>
</dbReference>
<sequence>MRVFVSGYGMVTAFGKSWADLRHGFIQKQNAVQLIPEWKQYENLTCYLAAPILNYVPPSEWSRKQKRSLGKVAQYSVEAAGLALQSANLLGDSSLQDGRTGVASGSSTGSTDATLQLAKLFLGLPNTCNANTYIKYMPHTTAANIALFYSLKGRIIPTSSACTSASHAIGYAYEAIQSGKIDIMIAGGAEELCPSEAYTFNFLYAASQKNDTPKLTPAPFDEHRDGLVVGEGAGYLILESEASIQRRKVAPLAEIVGFGSTCDGAHITRPQSETMKQSMILALKDANLQSNKIQYVNAHATATKWGDITESLATQAVFGDKIHISSLKSYLGHTLGACGGIESIACIAMMNEERFFPTINLKQIDKECAKLRYLTDEIHLKTDYVMNNNFAFGGINTSLIFKKT</sequence>
<dbReference type="Pfam" id="PF02801">
    <property type="entry name" value="Ketoacyl-synt_C"/>
    <property type="match status" value="1"/>
</dbReference>
<dbReference type="PANTHER" id="PTHR11712:SF325">
    <property type="entry name" value="3-OXOACYL-(ACYL-CARRIER-PROTEIN) SYNTHASE II FABF"/>
    <property type="match status" value="1"/>
</dbReference>
<proteinExistence type="inferred from homology"/>
<dbReference type="PROSITE" id="PS52004">
    <property type="entry name" value="KS3_2"/>
    <property type="match status" value="1"/>
</dbReference>
<protein>
    <submittedName>
        <fullName evidence="5">Beta-ketoacyl-ACP synthase</fullName>
    </submittedName>
</protein>
<evidence type="ECO:0000313" key="6">
    <source>
        <dbReference type="Proteomes" id="UP000256424"/>
    </source>
</evidence>
<dbReference type="AlphaFoldDB" id="A0A3D8J7Z1"/>
<evidence type="ECO:0000259" key="4">
    <source>
        <dbReference type="PROSITE" id="PS52004"/>
    </source>
</evidence>
<comment type="caution">
    <text evidence="5">The sequence shown here is derived from an EMBL/GenBank/DDBJ whole genome shotgun (WGS) entry which is preliminary data.</text>
</comment>
<evidence type="ECO:0000256" key="1">
    <source>
        <dbReference type="ARBA" id="ARBA00008467"/>
    </source>
</evidence>
<accession>A0A3D8J7Z1</accession>
<dbReference type="PROSITE" id="PS00606">
    <property type="entry name" value="KS3_1"/>
    <property type="match status" value="1"/>
</dbReference>
<dbReference type="InterPro" id="IPR014030">
    <property type="entry name" value="Ketoacyl_synth_N"/>
</dbReference>
<dbReference type="Pfam" id="PF00109">
    <property type="entry name" value="ketoacyl-synt"/>
    <property type="match status" value="1"/>
</dbReference>
<keyword evidence="2 3" id="KW-0808">Transferase</keyword>
<dbReference type="InterPro" id="IPR014031">
    <property type="entry name" value="Ketoacyl_synth_C"/>
</dbReference>
<dbReference type="PANTHER" id="PTHR11712">
    <property type="entry name" value="POLYKETIDE SYNTHASE-RELATED"/>
    <property type="match status" value="1"/>
</dbReference>
<dbReference type="GO" id="GO:0004315">
    <property type="term" value="F:3-oxoacyl-[acyl-carrier-protein] synthase activity"/>
    <property type="evidence" value="ECO:0007669"/>
    <property type="project" value="InterPro"/>
</dbReference>
<dbReference type="SUPFAM" id="SSF53901">
    <property type="entry name" value="Thiolase-like"/>
    <property type="match status" value="2"/>
</dbReference>
<dbReference type="InterPro" id="IPR016039">
    <property type="entry name" value="Thiolase-like"/>
</dbReference>
<reference evidence="5 6" key="1">
    <citation type="submission" date="2018-04" db="EMBL/GenBank/DDBJ databases">
        <title>Novel Campyloabacter and Helicobacter Species and Strains.</title>
        <authorList>
            <person name="Mannion A.J."/>
            <person name="Shen Z."/>
            <person name="Fox J.G."/>
        </authorList>
    </citation>
    <scope>NUCLEOTIDE SEQUENCE [LARGE SCALE GENOMIC DNA]</scope>
    <source>
        <strain evidence="5 6">MIT 97-5075</strain>
    </source>
</reference>
<comment type="similarity">
    <text evidence="1 3">Belongs to the thiolase-like superfamily. Beta-ketoacyl-ACP synthases family.</text>
</comment>
<dbReference type="InterPro" id="IPR000794">
    <property type="entry name" value="Beta-ketoacyl_synthase"/>
</dbReference>
<evidence type="ECO:0000256" key="3">
    <source>
        <dbReference type="RuleBase" id="RU003694"/>
    </source>
</evidence>
<feature type="domain" description="Ketosynthase family 3 (KS3)" evidence="4">
    <location>
        <begin position="1"/>
        <end position="403"/>
    </location>
</feature>
<dbReference type="CDD" id="cd00834">
    <property type="entry name" value="KAS_I_II"/>
    <property type="match status" value="1"/>
</dbReference>